<comment type="caution">
    <text evidence="3">The sequence shown here is derived from an EMBL/GenBank/DDBJ whole genome shotgun (WGS) entry which is preliminary data.</text>
</comment>
<dbReference type="OrthoDB" id="1682379at2"/>
<feature type="chain" id="PRO_5015712110" evidence="1">
    <location>
        <begin position="19"/>
        <end position="919"/>
    </location>
</feature>
<evidence type="ECO:0000313" key="3">
    <source>
        <dbReference type="EMBL" id="PSG90837.1"/>
    </source>
</evidence>
<dbReference type="SUPFAM" id="SSF49464">
    <property type="entry name" value="Carboxypeptidase regulatory domain-like"/>
    <property type="match status" value="1"/>
</dbReference>
<proteinExistence type="predicted"/>
<protein>
    <submittedName>
        <fullName evidence="3">TonB-dependent receptor</fullName>
    </submittedName>
</protein>
<keyword evidence="3" id="KW-0675">Receptor</keyword>
<organism evidence="3 4">
    <name type="scientific">Aurantibacter aestuarii</name>
    <dbReference type="NCBI Taxonomy" id="1266046"/>
    <lineage>
        <taxon>Bacteria</taxon>
        <taxon>Pseudomonadati</taxon>
        <taxon>Bacteroidota</taxon>
        <taxon>Flavobacteriia</taxon>
        <taxon>Flavobacteriales</taxon>
        <taxon>Flavobacteriaceae</taxon>
        <taxon>Aurantibacter</taxon>
    </lineage>
</organism>
<dbReference type="Proteomes" id="UP000238426">
    <property type="component" value="Unassembled WGS sequence"/>
</dbReference>
<accession>A0A2T1NEG0</accession>
<feature type="signal peptide" evidence="1">
    <location>
        <begin position="1"/>
        <end position="18"/>
    </location>
</feature>
<dbReference type="InterPro" id="IPR008969">
    <property type="entry name" value="CarboxyPept-like_regulatory"/>
</dbReference>
<feature type="domain" description="Outer membrane protein beta-barrel" evidence="2">
    <location>
        <begin position="451"/>
        <end position="762"/>
    </location>
</feature>
<dbReference type="RefSeq" id="WP_106462978.1">
    <property type="nucleotide sequence ID" value="NZ_PXOQ01000007.1"/>
</dbReference>
<dbReference type="Pfam" id="PF14905">
    <property type="entry name" value="OMP_b-brl_3"/>
    <property type="match status" value="1"/>
</dbReference>
<name>A0A2T1NEG0_9FLAO</name>
<evidence type="ECO:0000313" key="4">
    <source>
        <dbReference type="Proteomes" id="UP000238426"/>
    </source>
</evidence>
<evidence type="ECO:0000256" key="1">
    <source>
        <dbReference type="SAM" id="SignalP"/>
    </source>
</evidence>
<dbReference type="SUPFAM" id="SSF56935">
    <property type="entry name" value="Porins"/>
    <property type="match status" value="1"/>
</dbReference>
<sequence length="919" mass="103420">MKNSIFILALLFATTLFGQSKAFKISGTLFSADENLPLEAATVHVETLQDSTLVTYSITERDGSFVLEDKTGLNELNLFVSYVGYQTLKKKINLTNPIVELGKISLEVSNALDEVVIKTAAPVTIKKDTLEFNVKSFKTQKDATVEDLLKKLPGVEIDSEGKIKINGKDVNKILVNGKPFFGNDPTITTKNLTKEIIEKVQIVDTKTKSEAYAGEDGDTQNKTINLTIKEENNKGVFGRVAAGAGTDKRWEFAGLFNRFDNDQRISVLAGGNNINSPGFSFGEISKMFGRGSSSFSSNGTFTIDGRSFGGGQGITTSKNAGANYADKVGEKGDISGDYFYSNSNSVDASSSQRQTFLSDGTFFSNTDSNSENDTQSHVANLDYEIKIDTTLFLNIRPSFSYSTSQTTYSSNQSSLDANRNLTNQSTVSSFVDNASKSFRNRMELTKKIGAKGAYIKAEINNDISSFNGEDILTSNTLFFGSSPDVVRDQFTDEDRKSNNYETELSGSIPLVKDKWYFNLEYGFQKNNDENVKSTFDRNLNNTFNPDLSTDFEYTDTRNSPGASIRYKSEKFNSTFGVNYVFRTLENVDNLRLIDIKRDFEAIELDYYFNYNISRKSNLYFNYGLDNNPPNLTQLQPFNDVSNPLNTIVGNPDLEPTNSHRMYLGYNAYDWKERSGFYTYSGITLTENNIVPRTFVDPTTLKRTTTYDNVNGNYNGYAGGSYSKTIKIDSLQSIRLRGGIYGNFNKNVNFNNDVQYSSKNISYAPNIGFEYSYLKLFEIKPRYTLSLTNNTYDIDAFEDINFTVHRLNIETATFFPKRFEWRNDINYTYNTNIADGFQKSALFWNSSISYAVLKDQGLVTLKVYDLLNQNTNATRQASQDYLEDRQSTVLTQYFMLNFSWKFNSLGSKGETRGNGPYYID</sequence>
<dbReference type="AlphaFoldDB" id="A0A2T1NEG0"/>
<dbReference type="InterPro" id="IPR041700">
    <property type="entry name" value="OMP_b-brl_3"/>
</dbReference>
<keyword evidence="4" id="KW-1185">Reference proteome</keyword>
<reference evidence="3 4" key="1">
    <citation type="submission" date="2018-03" db="EMBL/GenBank/DDBJ databases">
        <title>Mesoflavibacter sp. HG37 and Mesoflavibacter sp. HG96 sp.nov., two marine bacteria isolated from seawater of Western Pacific Ocean.</title>
        <authorList>
            <person name="Cheng H."/>
            <person name="Wu Y.-H."/>
            <person name="Guo L.-L."/>
            <person name="Xu X.-W."/>
        </authorList>
    </citation>
    <scope>NUCLEOTIDE SEQUENCE [LARGE SCALE GENOMIC DNA]</scope>
    <source>
        <strain evidence="3 4">KCTC 32269</strain>
    </source>
</reference>
<keyword evidence="1" id="KW-0732">Signal</keyword>
<dbReference type="Pfam" id="PF13715">
    <property type="entry name" value="CarbopepD_reg_2"/>
    <property type="match status" value="1"/>
</dbReference>
<evidence type="ECO:0000259" key="2">
    <source>
        <dbReference type="Pfam" id="PF14905"/>
    </source>
</evidence>
<dbReference type="EMBL" id="PXOQ01000007">
    <property type="protein sequence ID" value="PSG90837.1"/>
    <property type="molecule type" value="Genomic_DNA"/>
</dbReference>
<gene>
    <name evidence="3" type="ORF">C7H52_06070</name>
</gene>